<keyword evidence="2" id="KW-1133">Transmembrane helix</keyword>
<evidence type="ECO:0000256" key="1">
    <source>
        <dbReference type="SAM" id="Coils"/>
    </source>
</evidence>
<keyword evidence="2" id="KW-0812">Transmembrane</keyword>
<keyword evidence="1" id="KW-0175">Coiled coil</keyword>
<feature type="transmembrane region" description="Helical" evidence="2">
    <location>
        <begin position="205"/>
        <end position="225"/>
    </location>
</feature>
<protein>
    <submittedName>
        <fullName evidence="3">Uncharacterized protein</fullName>
    </submittedName>
</protein>
<proteinExistence type="predicted"/>
<keyword evidence="2" id="KW-0472">Membrane</keyword>
<evidence type="ECO:0000313" key="3">
    <source>
        <dbReference type="EMBL" id="QHU19972.1"/>
    </source>
</evidence>
<accession>A0A6C0KPR5</accession>
<dbReference type="EMBL" id="MN740961">
    <property type="protein sequence ID" value="QHU19972.1"/>
    <property type="molecule type" value="Genomic_DNA"/>
</dbReference>
<name>A0A6C0KPR5_9ZZZZ</name>
<organism evidence="3">
    <name type="scientific">viral metagenome</name>
    <dbReference type="NCBI Taxonomy" id="1070528"/>
    <lineage>
        <taxon>unclassified sequences</taxon>
        <taxon>metagenomes</taxon>
        <taxon>organismal metagenomes</taxon>
    </lineage>
</organism>
<feature type="transmembrane region" description="Helical" evidence="2">
    <location>
        <begin position="179"/>
        <end position="199"/>
    </location>
</feature>
<evidence type="ECO:0000256" key="2">
    <source>
        <dbReference type="SAM" id="Phobius"/>
    </source>
</evidence>
<feature type="coiled-coil region" evidence="1">
    <location>
        <begin position="122"/>
        <end position="170"/>
    </location>
</feature>
<sequence>MVCIYYQFIFWFHMAKKYWFLDLELKFDYKMAQRISKEEYEKQSSDYTKKALADLNDQLKNFRRKENTDEEVFEKYSDDENLSDDEYTPHKNKRRIIIETNMKSNKKRTKNNTETEFNFHLLSSQEKRIKDIQERLKAEEQKTHFLTLDLSNAKCDLENTKEKLETTGKNYSNIIKIRFFLMLYLIVLNIFISAIWVSLPLADKFIFTPFASASLYTGLLFKRFFYKFKKL</sequence>
<reference evidence="3" key="1">
    <citation type="journal article" date="2020" name="Nature">
        <title>Giant virus diversity and host interactions through global metagenomics.</title>
        <authorList>
            <person name="Schulz F."/>
            <person name="Roux S."/>
            <person name="Paez-Espino D."/>
            <person name="Jungbluth S."/>
            <person name="Walsh D.A."/>
            <person name="Denef V.J."/>
            <person name="McMahon K.D."/>
            <person name="Konstantinidis K.T."/>
            <person name="Eloe-Fadrosh E.A."/>
            <person name="Kyrpides N.C."/>
            <person name="Woyke T."/>
        </authorList>
    </citation>
    <scope>NUCLEOTIDE SEQUENCE</scope>
    <source>
        <strain evidence="3">GVMAG-S-3300013014-136</strain>
    </source>
</reference>
<dbReference type="AlphaFoldDB" id="A0A6C0KPR5"/>